<feature type="repeat" description="RCC1" evidence="1">
    <location>
        <begin position="869"/>
        <end position="918"/>
    </location>
</feature>
<dbReference type="PRINTS" id="PR00633">
    <property type="entry name" value="RCCNDNSATION"/>
</dbReference>
<dbReference type="Pfam" id="PF00415">
    <property type="entry name" value="RCC1"/>
    <property type="match status" value="3"/>
</dbReference>
<gene>
    <name evidence="3" type="ORF">PIBRA_LOCUS11</name>
</gene>
<feature type="region of interest" description="Disordered" evidence="2">
    <location>
        <begin position="1015"/>
        <end position="1039"/>
    </location>
</feature>
<dbReference type="PANTHER" id="PTHR45982:SF1">
    <property type="entry name" value="REGULATOR OF CHROMOSOME CONDENSATION"/>
    <property type="match status" value="1"/>
</dbReference>
<dbReference type="SUPFAM" id="SSF50978">
    <property type="entry name" value="WD40 repeat-like"/>
    <property type="match status" value="1"/>
</dbReference>
<feature type="repeat" description="RCC1" evidence="1">
    <location>
        <begin position="986"/>
        <end position="1055"/>
    </location>
</feature>
<organism evidence="3 4">
    <name type="scientific">Pieris brassicae</name>
    <name type="common">White butterfly</name>
    <name type="synonym">Large white butterfly</name>
    <dbReference type="NCBI Taxonomy" id="7116"/>
    <lineage>
        <taxon>Eukaryota</taxon>
        <taxon>Metazoa</taxon>
        <taxon>Ecdysozoa</taxon>
        <taxon>Arthropoda</taxon>
        <taxon>Hexapoda</taxon>
        <taxon>Insecta</taxon>
        <taxon>Pterygota</taxon>
        <taxon>Neoptera</taxon>
        <taxon>Endopterygota</taxon>
        <taxon>Lepidoptera</taxon>
        <taxon>Glossata</taxon>
        <taxon>Ditrysia</taxon>
        <taxon>Papilionoidea</taxon>
        <taxon>Pieridae</taxon>
        <taxon>Pierinae</taxon>
        <taxon>Pieris</taxon>
    </lineage>
</organism>
<dbReference type="InterPro" id="IPR051553">
    <property type="entry name" value="Ran_GTPase-activating"/>
</dbReference>
<dbReference type="PANTHER" id="PTHR45982">
    <property type="entry name" value="REGULATOR OF CHROMOSOME CONDENSATION"/>
    <property type="match status" value="1"/>
</dbReference>
<evidence type="ECO:0000313" key="4">
    <source>
        <dbReference type="Proteomes" id="UP001152562"/>
    </source>
</evidence>
<proteinExistence type="predicted"/>
<protein>
    <submittedName>
        <fullName evidence="3">Uncharacterized protein</fullName>
    </submittedName>
</protein>
<dbReference type="InterPro" id="IPR036322">
    <property type="entry name" value="WD40_repeat_dom_sf"/>
</dbReference>
<dbReference type="SUPFAM" id="SSF50985">
    <property type="entry name" value="RCC1/BLIP-II"/>
    <property type="match status" value="2"/>
</dbReference>
<feature type="region of interest" description="Disordered" evidence="2">
    <location>
        <begin position="1212"/>
        <end position="1238"/>
    </location>
</feature>
<feature type="repeat" description="RCC1" evidence="1">
    <location>
        <begin position="756"/>
        <end position="816"/>
    </location>
</feature>
<dbReference type="Pfam" id="PF13540">
    <property type="entry name" value="RCC1_2"/>
    <property type="match status" value="1"/>
</dbReference>
<dbReference type="PROSITE" id="PS00626">
    <property type="entry name" value="RCC1_2"/>
    <property type="match status" value="3"/>
</dbReference>
<feature type="compositionally biased region" description="Basic and acidic residues" evidence="2">
    <location>
        <begin position="1221"/>
        <end position="1238"/>
    </location>
</feature>
<dbReference type="EMBL" id="CALOZG010000001">
    <property type="protein sequence ID" value="CAH3816934.1"/>
    <property type="molecule type" value="Genomic_DNA"/>
</dbReference>
<evidence type="ECO:0000256" key="2">
    <source>
        <dbReference type="SAM" id="MobiDB-lite"/>
    </source>
</evidence>
<reference evidence="3" key="1">
    <citation type="submission" date="2022-05" db="EMBL/GenBank/DDBJ databases">
        <authorList>
            <person name="Okamura Y."/>
        </authorList>
    </citation>
    <scope>NUCLEOTIDE SEQUENCE</scope>
</reference>
<sequence length="1402" mass="154429">MAQQSEHLDFSGLFKLDVLVHLDIVNHSFYEIGLKKFLALSSDKELMFLYINPQSERFDSVYDWDFIDNPVYCMCFEPSGTWVFIVSDQKVLLVPFLPLFVPQYTFDCKWSLSSVTVLPLAEIPQPTSVVWWLTKESENIIIIGSKNGTITFYALESERIVGETKVTGEVNELQMCFDDSLDLLALLISNGPSQQWKLVLEHRSVGYNWLTQMRAQNDKDKKESFMSYIRQLSKDKITLLIQGGSKDENKPQTVEYALKPMEYLPSFRKGSNNWALTAQYVGGRHFLTAFELNEGTLILESPAEDVATRSLRPLIKKDGQYIQGLWSQRVLYLIRKNELEVHSAPFSVIQGETLLGAKRDPSGLWAAEVIGDVHGAYLMSAKEPSSATGPWKEPTFVCDLQLPRFILEPCLVITSCGAYVLNTVSEPCEWLVGLIVRGGGGAERSCAALGAPVPTLLRASADLLMSRGKVAPAHYLYSLSQSQPDGWIARLGVFGHVHELSMYKQTSDVGSLGHAAVTAKLLALLLRIRTNSEEKFEADVKFTNLGATELAELTCVAAATGLWDLAPVFSVRRGRPELLLAALKARSRLCRGALACLLRHRCLVPLLLAHNAQWLFDFVADRCDSFDTTLLKRLCVWLNPLQDQLRPVMRDLRQGITSLYTTRMLQLISTFVRVVCALDSRLPRPEVGTRGPTEPATWRDGWAPKRALACGLGHWAVVDEGKAKVVIAQTPVDPELVGRVTDVACGRHHTLLLTENGIYSAGDNSYGQLGVGSSWAGGVGDSASADGALMHVTRTWDAPITRIAAGHYHSAAVDLGGRLYTWGWGVHGQLCLGSIDDHCVPQLVTKFRGRKVLDVGCGACHTVVLMMNGEVWAAGAGVFGQLGTGGRDKSSVPLRVALADPAESIAAGYFHNLALTAKGVWLWGASPQQVRAAHTRRSNSSLSSSAAPLSQETHLVPQLVDTQHVRGRIVQISAGWHHSCIMNHVGAVYTWGLNFDGQLGSGDRKQVHVPTEVAIHPERRAEPKAESREAEEETEGRSGATVACGGDFTVYLDREGRIYATGNMHSQVRLPSDCFVASRRLNRPKASRLILVRQGNDERESFGGRVVVMKTTRRVIKIPASRNADRFLFHPVDRIESLLALDLEPDRRGPVRSSPDPLVSAARFRDELWVDDLVAALEPWIDASAVESNPNVAAKLALHTGDHAAALRHRLADSARPSSGAEDRPFVTHREPLDDAESSRRRDELKILISSAVTKRIKDISTAILNERPPPAVDAAAYRSLPCRCDERKYLRGEERPPPAVGAAAEAVDASARAARIVDECMTSFPVDAQLWETCFGLSRDFFLENDLSVDRLEAVLRKSTERNATTLASAILFSDDCAKYGPILTPNFYLTVCSEALDAWG</sequence>
<dbReference type="InterPro" id="IPR015943">
    <property type="entry name" value="WD40/YVTN_repeat-like_dom_sf"/>
</dbReference>
<dbReference type="InterPro" id="IPR009091">
    <property type="entry name" value="RCC1/BLIP-II"/>
</dbReference>
<dbReference type="Proteomes" id="UP001152562">
    <property type="component" value="Unassembled WGS sequence"/>
</dbReference>
<keyword evidence="4" id="KW-1185">Reference proteome</keyword>
<feature type="compositionally biased region" description="Basic and acidic residues" evidence="2">
    <location>
        <begin position="1015"/>
        <end position="1028"/>
    </location>
</feature>
<dbReference type="InterPro" id="IPR000408">
    <property type="entry name" value="Reg_chr_condens"/>
</dbReference>
<accession>A0A9P0SGJ6</accession>
<name>A0A9P0SGJ6_PIEBR</name>
<evidence type="ECO:0000256" key="1">
    <source>
        <dbReference type="PROSITE-ProRule" id="PRU00235"/>
    </source>
</evidence>
<feature type="repeat" description="RCC1" evidence="1">
    <location>
        <begin position="705"/>
        <end position="756"/>
    </location>
</feature>
<dbReference type="Gene3D" id="2.130.10.10">
    <property type="entry name" value="YVTN repeat-like/Quinoprotein amine dehydrogenase"/>
    <property type="match status" value="1"/>
</dbReference>
<dbReference type="PROSITE" id="PS50012">
    <property type="entry name" value="RCC1_3"/>
    <property type="match status" value="5"/>
</dbReference>
<evidence type="ECO:0000313" key="3">
    <source>
        <dbReference type="EMBL" id="CAH3816934.1"/>
    </source>
</evidence>
<dbReference type="Gene3D" id="2.130.10.30">
    <property type="entry name" value="Regulator of chromosome condensation 1/beta-lactamase-inhibitor protein II"/>
    <property type="match status" value="2"/>
</dbReference>
<feature type="repeat" description="RCC1" evidence="1">
    <location>
        <begin position="817"/>
        <end position="868"/>
    </location>
</feature>
<comment type="caution">
    <text evidence="3">The sequence shown here is derived from an EMBL/GenBank/DDBJ whole genome shotgun (WGS) entry which is preliminary data.</text>
</comment>